<proteinExistence type="predicted"/>
<gene>
    <name evidence="1" type="ORF">LLE72_003295</name>
</gene>
<name>A0AAJ2X0E8_XANCA</name>
<comment type="caution">
    <text evidence="1">The sequence shown here is derived from an EMBL/GenBank/DDBJ whole genome shotgun (WGS) entry which is preliminary data.</text>
</comment>
<reference evidence="1" key="1">
    <citation type="submission" date="2021-10" db="EMBL/GenBank/DDBJ databases">
        <authorList>
            <person name="Hussein R."/>
            <person name="Harrison J."/>
            <person name="Studholme D.J."/>
            <person name="Vicente J."/>
            <person name="Grant M."/>
        </authorList>
    </citation>
    <scope>NUCLEOTIDE SEQUENCE</scope>
    <source>
        <strain evidence="1">NCPPB 2970</strain>
    </source>
</reference>
<dbReference type="Proteomes" id="UP001297361">
    <property type="component" value="Unassembled WGS sequence"/>
</dbReference>
<dbReference type="RefSeq" id="WP_228423973.1">
    <property type="nucleotide sequence ID" value="NZ_JAJFNJ020000003.1"/>
</dbReference>
<accession>A0AAJ2X0E8</accession>
<evidence type="ECO:0000313" key="1">
    <source>
        <dbReference type="EMBL" id="MEC3886812.1"/>
    </source>
</evidence>
<evidence type="ECO:0000313" key="2">
    <source>
        <dbReference type="Proteomes" id="UP001297361"/>
    </source>
</evidence>
<protein>
    <submittedName>
        <fullName evidence="1">Uncharacterized protein</fullName>
    </submittedName>
</protein>
<dbReference type="EMBL" id="JAJFNJ020000003">
    <property type="protein sequence ID" value="MEC3886812.1"/>
    <property type="molecule type" value="Genomic_DNA"/>
</dbReference>
<dbReference type="AlphaFoldDB" id="A0AAJ2X0E8"/>
<sequence>MLVDENEPLDRDLRCPIPLELYKILRSYPTYLSRLQDAFDQFAEKLPGGEFSREQYGPAYRRLMDMVCAELNKFHIEASQELDAVAKDVRLSKSAVDQIKIDFSCELAEKKFRDFSAFPVYRGYFSDLSPVVKYLVSRGK</sequence>
<reference evidence="1" key="2">
    <citation type="submission" date="2024-01" db="EMBL/GenBank/DDBJ databases">
        <title>Long-read genome sequencing of X. campestris pv. papavericola.</title>
        <authorList>
            <person name="Hussain R.M.F."/>
            <person name="Greer S."/>
            <person name="Harrison J."/>
            <person name="Grant M."/>
            <person name="Vicente J."/>
            <person name="Studholme D.J."/>
        </authorList>
    </citation>
    <scope>NUCLEOTIDE SEQUENCE</scope>
    <source>
        <strain evidence="1">NCPPB 2970</strain>
    </source>
</reference>
<organism evidence="1 2">
    <name type="scientific">Xanthomonas campestris pv. papavericola</name>
    <dbReference type="NCBI Taxonomy" id="487881"/>
    <lineage>
        <taxon>Bacteria</taxon>
        <taxon>Pseudomonadati</taxon>
        <taxon>Pseudomonadota</taxon>
        <taxon>Gammaproteobacteria</taxon>
        <taxon>Lysobacterales</taxon>
        <taxon>Lysobacteraceae</taxon>
        <taxon>Xanthomonas</taxon>
    </lineage>
</organism>